<reference evidence="1" key="1">
    <citation type="journal article" date="2020" name="Nature">
        <title>Giant virus diversity and host interactions through global metagenomics.</title>
        <authorList>
            <person name="Schulz F."/>
            <person name="Roux S."/>
            <person name="Paez-Espino D."/>
            <person name="Jungbluth S."/>
            <person name="Walsh D.A."/>
            <person name="Denef V.J."/>
            <person name="McMahon K.D."/>
            <person name="Konstantinidis K.T."/>
            <person name="Eloe-Fadrosh E.A."/>
            <person name="Kyrpides N.C."/>
            <person name="Woyke T."/>
        </authorList>
    </citation>
    <scope>NUCLEOTIDE SEQUENCE</scope>
    <source>
        <strain evidence="1">GVMAG-S-3300013014-113</strain>
    </source>
</reference>
<organism evidence="1">
    <name type="scientific">viral metagenome</name>
    <dbReference type="NCBI Taxonomy" id="1070528"/>
    <lineage>
        <taxon>unclassified sequences</taxon>
        <taxon>metagenomes</taxon>
        <taxon>organismal metagenomes</taxon>
    </lineage>
</organism>
<dbReference type="EMBL" id="MN740954">
    <property type="protein sequence ID" value="QHU19723.1"/>
    <property type="molecule type" value="Genomic_DNA"/>
</dbReference>
<sequence length="239" mass="28052">MTRQGPSESATIFPVGTKKRGNDGNNWIVIQTKTSKRWSKVNENKLQKTKKNIIYKIIKGNNKTKKYSIYKIIKGNNKTKKYTIKKSKKNDISVDKLRQLLKKYSASFNGSKEAMAQKLFRLRRATIESADLELIYNLLDKGQKIKATKLIQDRIKKPITNYRGMYEPPPKPISSMTRTELIKNLQKFRDSWEKITTRDTDLSDERLNGEPTERLRNLIKFYYSDDAKFLAEDWLRNYV</sequence>
<evidence type="ECO:0000313" key="1">
    <source>
        <dbReference type="EMBL" id="QHU19723.1"/>
    </source>
</evidence>
<accession>A0A6C0KR23</accession>
<dbReference type="AlphaFoldDB" id="A0A6C0KR23"/>
<name>A0A6C0KR23_9ZZZZ</name>
<protein>
    <submittedName>
        <fullName evidence="1">Uncharacterized protein</fullName>
    </submittedName>
</protein>
<proteinExistence type="predicted"/>